<reference evidence="2" key="1">
    <citation type="submission" date="2018-02" db="EMBL/GenBank/DDBJ databases">
        <title>Rhizophora mucronata_Transcriptome.</title>
        <authorList>
            <person name="Meera S.P."/>
            <person name="Sreeshan A."/>
            <person name="Augustine A."/>
        </authorList>
    </citation>
    <scope>NUCLEOTIDE SEQUENCE</scope>
    <source>
        <tissue evidence="2">Leaf</tissue>
    </source>
</reference>
<evidence type="ECO:0000313" key="2">
    <source>
        <dbReference type="EMBL" id="MBX14457.1"/>
    </source>
</evidence>
<name>A0A2P2L902_RHIMU</name>
<accession>A0A2P2L902</accession>
<dbReference type="EMBL" id="GGEC01033973">
    <property type="protein sequence ID" value="MBX14457.1"/>
    <property type="molecule type" value="Transcribed_RNA"/>
</dbReference>
<feature type="domain" description="UBC core" evidence="1">
    <location>
        <begin position="5"/>
        <end position="69"/>
    </location>
</feature>
<organism evidence="2">
    <name type="scientific">Rhizophora mucronata</name>
    <name type="common">Asiatic mangrove</name>
    <dbReference type="NCBI Taxonomy" id="61149"/>
    <lineage>
        <taxon>Eukaryota</taxon>
        <taxon>Viridiplantae</taxon>
        <taxon>Streptophyta</taxon>
        <taxon>Embryophyta</taxon>
        <taxon>Tracheophyta</taxon>
        <taxon>Spermatophyta</taxon>
        <taxon>Magnoliopsida</taxon>
        <taxon>eudicotyledons</taxon>
        <taxon>Gunneridae</taxon>
        <taxon>Pentapetalae</taxon>
        <taxon>rosids</taxon>
        <taxon>fabids</taxon>
        <taxon>Malpighiales</taxon>
        <taxon>Rhizophoraceae</taxon>
        <taxon>Rhizophora</taxon>
    </lineage>
</organism>
<dbReference type="SUPFAM" id="SSF54495">
    <property type="entry name" value="UBC-like"/>
    <property type="match status" value="1"/>
</dbReference>
<evidence type="ECO:0000259" key="1">
    <source>
        <dbReference type="PROSITE" id="PS50127"/>
    </source>
</evidence>
<dbReference type="InterPro" id="IPR000608">
    <property type="entry name" value="UBC"/>
</dbReference>
<dbReference type="AlphaFoldDB" id="A0A2P2L902"/>
<proteinExistence type="predicted"/>
<dbReference type="PROSITE" id="PS50127">
    <property type="entry name" value="UBC_2"/>
    <property type="match status" value="1"/>
</dbReference>
<protein>
    <submittedName>
        <fullName evidence="2">Ubiquitin-conjugating enzyme family protein</fullName>
    </submittedName>
</protein>
<dbReference type="Gene3D" id="3.10.110.10">
    <property type="entry name" value="Ubiquitin Conjugating Enzyme"/>
    <property type="match status" value="1"/>
</dbReference>
<sequence length="69" mass="7880">MAEKSCVRRLQKEYRALCKEPVSHVVARPSPSDILEWHYVLEGSEGTPFAGLFSTFFSPSLNVLIFIFF</sequence>
<dbReference type="InterPro" id="IPR016135">
    <property type="entry name" value="UBQ-conjugating_enzyme/RWD"/>
</dbReference>